<protein>
    <recommendedName>
        <fullName evidence="3">50S ribosomal protein L29</fullName>
    </recommendedName>
</protein>
<name>A0AAE1QTE8_9SOLA</name>
<organism evidence="1 2">
    <name type="scientific">Anisodus tanguticus</name>
    <dbReference type="NCBI Taxonomy" id="243964"/>
    <lineage>
        <taxon>Eukaryota</taxon>
        <taxon>Viridiplantae</taxon>
        <taxon>Streptophyta</taxon>
        <taxon>Embryophyta</taxon>
        <taxon>Tracheophyta</taxon>
        <taxon>Spermatophyta</taxon>
        <taxon>Magnoliopsida</taxon>
        <taxon>eudicotyledons</taxon>
        <taxon>Gunneridae</taxon>
        <taxon>Pentapetalae</taxon>
        <taxon>asterids</taxon>
        <taxon>lamiids</taxon>
        <taxon>Solanales</taxon>
        <taxon>Solanaceae</taxon>
        <taxon>Solanoideae</taxon>
        <taxon>Hyoscyameae</taxon>
        <taxon>Anisodus</taxon>
    </lineage>
</organism>
<comment type="caution">
    <text evidence="1">The sequence shown here is derived from an EMBL/GenBank/DDBJ whole genome shotgun (WGS) entry which is preliminary data.</text>
</comment>
<keyword evidence="2" id="KW-1185">Reference proteome</keyword>
<dbReference type="EMBL" id="JAVYJV010000023">
    <property type="protein sequence ID" value="KAK4339365.1"/>
    <property type="molecule type" value="Genomic_DNA"/>
</dbReference>
<accession>A0AAE1QTE8</accession>
<dbReference type="Proteomes" id="UP001291623">
    <property type="component" value="Unassembled WGS sequence"/>
</dbReference>
<sequence length="57" mass="6731">MSQRPRVKRLQSKELRHLLEKSKLALRHSSSNRGNIVSSKKKIAHVLRYVPKVKKER</sequence>
<evidence type="ECO:0000313" key="1">
    <source>
        <dbReference type="EMBL" id="KAK4339365.1"/>
    </source>
</evidence>
<evidence type="ECO:0000313" key="2">
    <source>
        <dbReference type="Proteomes" id="UP001291623"/>
    </source>
</evidence>
<evidence type="ECO:0008006" key="3">
    <source>
        <dbReference type="Google" id="ProtNLM"/>
    </source>
</evidence>
<dbReference type="AlphaFoldDB" id="A0AAE1QTE8"/>
<gene>
    <name evidence="1" type="ORF">RND71_040827</name>
</gene>
<reference evidence="1" key="1">
    <citation type="submission" date="2023-12" db="EMBL/GenBank/DDBJ databases">
        <title>Genome assembly of Anisodus tanguticus.</title>
        <authorList>
            <person name="Wang Y.-J."/>
        </authorList>
    </citation>
    <scope>NUCLEOTIDE SEQUENCE</scope>
    <source>
        <strain evidence="1">KB-2021</strain>
        <tissue evidence="1">Leaf</tissue>
    </source>
</reference>
<proteinExistence type="predicted"/>